<dbReference type="InterPro" id="IPR001478">
    <property type="entry name" value="PDZ"/>
</dbReference>
<keyword evidence="2" id="KW-0378">Hydrolase</keyword>
<dbReference type="SUPFAM" id="SSF50494">
    <property type="entry name" value="Trypsin-like serine proteases"/>
    <property type="match status" value="1"/>
</dbReference>
<dbReference type="Pfam" id="PF13365">
    <property type="entry name" value="Trypsin_2"/>
    <property type="match status" value="1"/>
</dbReference>
<evidence type="ECO:0000313" key="5">
    <source>
        <dbReference type="EMBL" id="MDX5931147.1"/>
    </source>
</evidence>
<evidence type="ECO:0000256" key="1">
    <source>
        <dbReference type="ARBA" id="ARBA00022670"/>
    </source>
</evidence>
<dbReference type="SMART" id="SM00228">
    <property type="entry name" value="PDZ"/>
    <property type="match status" value="1"/>
</dbReference>
<gene>
    <name evidence="5" type="ORF">SIL87_10260</name>
</gene>
<evidence type="ECO:0000313" key="6">
    <source>
        <dbReference type="Proteomes" id="UP001279553"/>
    </source>
</evidence>
<comment type="caution">
    <text evidence="5">The sequence shown here is derived from an EMBL/GenBank/DDBJ whole genome shotgun (WGS) entry which is preliminary data.</text>
</comment>
<dbReference type="Proteomes" id="UP001279553">
    <property type="component" value="Unassembled WGS sequence"/>
</dbReference>
<dbReference type="InterPro" id="IPR051201">
    <property type="entry name" value="Chloro_Bact_Ser_Proteases"/>
</dbReference>
<dbReference type="GO" id="GO:0004252">
    <property type="term" value="F:serine-type endopeptidase activity"/>
    <property type="evidence" value="ECO:0007669"/>
    <property type="project" value="InterPro"/>
</dbReference>
<evidence type="ECO:0000256" key="2">
    <source>
        <dbReference type="ARBA" id="ARBA00022801"/>
    </source>
</evidence>
<reference evidence="5 6" key="1">
    <citation type="submission" date="2023-11" db="EMBL/GenBank/DDBJ databases">
        <title>MicrobeMod: A computational toolkit for identifying prokaryotic methylation and restriction-modification with nanopore sequencing.</title>
        <authorList>
            <person name="Crits-Christoph A."/>
            <person name="Kang S.C."/>
            <person name="Lee H."/>
            <person name="Ostrov N."/>
        </authorList>
    </citation>
    <scope>NUCLEOTIDE SEQUENCE [LARGE SCALE GENOMIC DNA]</scope>
    <source>
        <strain evidence="5 6">DSMZ 700</strain>
    </source>
</reference>
<keyword evidence="6" id="KW-1185">Reference proteome</keyword>
<dbReference type="InterPro" id="IPR036034">
    <property type="entry name" value="PDZ_sf"/>
</dbReference>
<accession>A0AAW9DS66</accession>
<dbReference type="PANTHER" id="PTHR43343">
    <property type="entry name" value="PEPTIDASE S12"/>
    <property type="match status" value="1"/>
</dbReference>
<dbReference type="InterPro" id="IPR009003">
    <property type="entry name" value="Peptidase_S1_PA"/>
</dbReference>
<dbReference type="Gene3D" id="2.40.10.120">
    <property type="match status" value="1"/>
</dbReference>
<feature type="domain" description="PDZ" evidence="4">
    <location>
        <begin position="253"/>
        <end position="315"/>
    </location>
</feature>
<evidence type="ECO:0000259" key="4">
    <source>
        <dbReference type="PROSITE" id="PS50106"/>
    </source>
</evidence>
<dbReference type="RefSeq" id="WP_319614066.1">
    <property type="nucleotide sequence ID" value="NZ_JAWXYB010000018.1"/>
</dbReference>
<feature type="compositionally biased region" description="Pro residues" evidence="3">
    <location>
        <begin position="55"/>
        <end position="70"/>
    </location>
</feature>
<dbReference type="GO" id="GO:0006508">
    <property type="term" value="P:proteolysis"/>
    <property type="evidence" value="ECO:0007669"/>
    <property type="project" value="UniProtKB-KW"/>
</dbReference>
<dbReference type="SUPFAM" id="SSF50156">
    <property type="entry name" value="PDZ domain-like"/>
    <property type="match status" value="1"/>
</dbReference>
<dbReference type="InterPro" id="IPR001940">
    <property type="entry name" value="Peptidase_S1C"/>
</dbReference>
<feature type="region of interest" description="Disordered" evidence="3">
    <location>
        <begin position="51"/>
        <end position="79"/>
    </location>
</feature>
<dbReference type="EMBL" id="JAWXYB010000018">
    <property type="protein sequence ID" value="MDX5931147.1"/>
    <property type="molecule type" value="Genomic_DNA"/>
</dbReference>
<dbReference type="Pfam" id="PF13180">
    <property type="entry name" value="PDZ_2"/>
    <property type="match status" value="1"/>
</dbReference>
<dbReference type="PROSITE" id="PS50106">
    <property type="entry name" value="PDZ"/>
    <property type="match status" value="1"/>
</dbReference>
<dbReference type="PANTHER" id="PTHR43343:SF3">
    <property type="entry name" value="PROTEASE DO-LIKE 8, CHLOROPLASTIC"/>
    <property type="match status" value="1"/>
</dbReference>
<keyword evidence="1" id="KW-0645">Protease</keyword>
<name>A0AAW9DS66_ACIAO</name>
<dbReference type="AlphaFoldDB" id="A0AAW9DS66"/>
<proteinExistence type="predicted"/>
<sequence length="353" mass="36683">MPARRRAIIAASVVAPFVLRVRRARAMPSSFAPLVRMVAPVVVGVSVTQYSGAPRPSPPVLPSPRAPIPGQPRTRPQDYAGTEVSKAAGSGFIITASGIIVTNNHVVGNAAEIVVTLDDGRRVKAEVIGTDQLTDLAIIRIDTGRDLPFAIWGDSARMQVGDWILAGGNPFDLGTSFTAGIISARGREIGDGPFDHFLQLDAPINPGNSGGPSFDMRGHVIGVNTAIVSPSGGSVGIGFAIPSNMARRIVTALIAHGSIPRGWLGVSVQDRTSGPGVRLTGVDSSGPAGRAGLQPGDIVLAINHLPVNDASALIRAIASVPPGTDEHLRMDRGGRMFDLSVRVGRRPAELGSD</sequence>
<protein>
    <submittedName>
        <fullName evidence="5">Trypsin-like peptidase domain-containing protein</fullName>
    </submittedName>
</protein>
<dbReference type="Gene3D" id="2.30.42.10">
    <property type="match status" value="1"/>
</dbReference>
<evidence type="ECO:0000256" key="3">
    <source>
        <dbReference type="SAM" id="MobiDB-lite"/>
    </source>
</evidence>
<dbReference type="PRINTS" id="PR00834">
    <property type="entry name" value="PROTEASES2C"/>
</dbReference>
<organism evidence="5 6">
    <name type="scientific">Acidiphilium acidophilum</name>
    <name type="common">Thiobacillus acidophilus</name>
    <dbReference type="NCBI Taxonomy" id="76588"/>
    <lineage>
        <taxon>Bacteria</taxon>
        <taxon>Pseudomonadati</taxon>
        <taxon>Pseudomonadota</taxon>
        <taxon>Alphaproteobacteria</taxon>
        <taxon>Acetobacterales</taxon>
        <taxon>Acidocellaceae</taxon>
        <taxon>Acidiphilium</taxon>
    </lineage>
</organism>